<gene>
    <name evidence="8" type="ORF">HW115_00785</name>
</gene>
<keyword evidence="4" id="KW-0119">Carbohydrate metabolism</keyword>
<name>A0A851GA88_9BACT</name>
<evidence type="ECO:0000256" key="5">
    <source>
        <dbReference type="PIRNR" id="PIRNR001365"/>
    </source>
</evidence>
<dbReference type="GO" id="GO:0005737">
    <property type="term" value="C:cytoplasm"/>
    <property type="evidence" value="ECO:0007669"/>
    <property type="project" value="UniProtKB-SubCell"/>
</dbReference>
<dbReference type="Pfam" id="PF00701">
    <property type="entry name" value="DHDPS"/>
    <property type="match status" value="1"/>
</dbReference>
<reference evidence="8 9" key="1">
    <citation type="submission" date="2020-07" db="EMBL/GenBank/DDBJ databases">
        <title>Roseicoccus Jingziensis gen. nov., sp. nov., isolated from coastal seawater.</title>
        <authorList>
            <person name="Feng X."/>
        </authorList>
    </citation>
    <scope>NUCLEOTIDE SEQUENCE [LARGE SCALE GENOMIC DNA]</scope>
    <source>
        <strain evidence="8 9">N1E253</strain>
    </source>
</reference>
<dbReference type="GO" id="GO:0016829">
    <property type="term" value="F:lyase activity"/>
    <property type="evidence" value="ECO:0007669"/>
    <property type="project" value="UniProtKB-KW"/>
</dbReference>
<comment type="similarity">
    <text evidence="5">Belongs to the DapA family.</text>
</comment>
<dbReference type="PANTHER" id="PTHR12128">
    <property type="entry name" value="DIHYDRODIPICOLINATE SYNTHASE"/>
    <property type="match status" value="1"/>
</dbReference>
<evidence type="ECO:0000256" key="7">
    <source>
        <dbReference type="PIRSR" id="PIRSR001365-2"/>
    </source>
</evidence>
<keyword evidence="3 5" id="KW-0456">Lyase</keyword>
<comment type="subcellular location">
    <subcellularLocation>
        <location evidence="1">Cytoplasm</location>
    </subcellularLocation>
</comment>
<feature type="active site" description="Schiff-base intermediate with substrate" evidence="6">
    <location>
        <position position="171"/>
    </location>
</feature>
<keyword evidence="2" id="KW-0963">Cytoplasm</keyword>
<keyword evidence="9" id="KW-1185">Reference proteome</keyword>
<dbReference type="Gene3D" id="3.20.20.70">
    <property type="entry name" value="Aldolase class I"/>
    <property type="match status" value="1"/>
</dbReference>
<sequence>MIDTRKQFTGLIAAPLAPMDRHGQLRPEVVGKYARFLHRQGVKGVFLNGTSGEGVSLRRAERKELTQAWVEESPADFSVVVNVSHTSIYRSQELASFAAEVGADGVSTMSAFFYRPASLERLVDYCKGIAEVVPNTPFYYYHIPVMTSVDYPMVDFLKLAGEQIPSLAGVKYTKENRVDFEACRLVNQGQYNILSGCDDMLVSSYATGCRGFIGSTYNFAAPLYVEMMRLFDNGQVGEANQLQNYFVEVIQVMAKSGDYFAAAKRVMRELGVECGGVRQPLTPIPDSEFDSMMKELEGLAFFEKLEQLSK</sequence>
<dbReference type="PANTHER" id="PTHR12128:SF21">
    <property type="entry name" value="N-ACETYLNEURAMINATE LYASE"/>
    <property type="match status" value="1"/>
</dbReference>
<evidence type="ECO:0000313" key="8">
    <source>
        <dbReference type="EMBL" id="NWK54129.1"/>
    </source>
</evidence>
<comment type="caution">
    <text evidence="8">The sequence shown here is derived from an EMBL/GenBank/DDBJ whole genome shotgun (WGS) entry which is preliminary data.</text>
</comment>
<evidence type="ECO:0000256" key="4">
    <source>
        <dbReference type="ARBA" id="ARBA00023277"/>
    </source>
</evidence>
<dbReference type="RefSeq" id="WP_178930673.1">
    <property type="nucleotide sequence ID" value="NZ_JACBAZ010000001.1"/>
</dbReference>
<evidence type="ECO:0000256" key="6">
    <source>
        <dbReference type="PIRSR" id="PIRSR001365-1"/>
    </source>
</evidence>
<dbReference type="SMART" id="SM01130">
    <property type="entry name" value="DHDPS"/>
    <property type="match status" value="1"/>
</dbReference>
<feature type="active site" description="Proton donor/acceptor" evidence="6">
    <location>
        <position position="141"/>
    </location>
</feature>
<dbReference type="InterPro" id="IPR002220">
    <property type="entry name" value="DapA-like"/>
</dbReference>
<dbReference type="SUPFAM" id="SSF51569">
    <property type="entry name" value="Aldolase"/>
    <property type="match status" value="1"/>
</dbReference>
<accession>A0A851GA88</accession>
<evidence type="ECO:0000256" key="1">
    <source>
        <dbReference type="ARBA" id="ARBA00004496"/>
    </source>
</evidence>
<dbReference type="Proteomes" id="UP000557872">
    <property type="component" value="Unassembled WGS sequence"/>
</dbReference>
<evidence type="ECO:0000256" key="3">
    <source>
        <dbReference type="ARBA" id="ARBA00023239"/>
    </source>
</evidence>
<evidence type="ECO:0000256" key="2">
    <source>
        <dbReference type="ARBA" id="ARBA00022490"/>
    </source>
</evidence>
<dbReference type="PRINTS" id="PR00146">
    <property type="entry name" value="DHPICSNTHASE"/>
</dbReference>
<protein>
    <submittedName>
        <fullName evidence="8">Dihydrodipicolinate synthase family protein</fullName>
    </submittedName>
</protein>
<proteinExistence type="inferred from homology"/>
<evidence type="ECO:0000313" key="9">
    <source>
        <dbReference type="Proteomes" id="UP000557872"/>
    </source>
</evidence>
<dbReference type="AlphaFoldDB" id="A0A851GA88"/>
<feature type="binding site" evidence="7">
    <location>
        <position position="213"/>
    </location>
    <ligand>
        <name>pyruvate</name>
        <dbReference type="ChEBI" id="CHEBI:15361"/>
    </ligand>
</feature>
<dbReference type="InterPro" id="IPR013785">
    <property type="entry name" value="Aldolase_TIM"/>
</dbReference>
<dbReference type="EMBL" id="JACBAZ010000001">
    <property type="protein sequence ID" value="NWK54129.1"/>
    <property type="molecule type" value="Genomic_DNA"/>
</dbReference>
<dbReference type="PIRSF" id="PIRSF001365">
    <property type="entry name" value="DHDPS"/>
    <property type="match status" value="1"/>
</dbReference>
<organism evidence="8 9">
    <name type="scientific">Oceaniferula marina</name>
    <dbReference type="NCBI Taxonomy" id="2748318"/>
    <lineage>
        <taxon>Bacteria</taxon>
        <taxon>Pseudomonadati</taxon>
        <taxon>Verrucomicrobiota</taxon>
        <taxon>Verrucomicrobiia</taxon>
        <taxon>Verrucomicrobiales</taxon>
        <taxon>Verrucomicrobiaceae</taxon>
        <taxon>Oceaniferula</taxon>
    </lineage>
</organism>